<feature type="transmembrane region" description="Helical" evidence="4">
    <location>
        <begin position="324"/>
        <end position="351"/>
    </location>
</feature>
<evidence type="ECO:0000256" key="3">
    <source>
        <dbReference type="ARBA" id="ARBA00022679"/>
    </source>
</evidence>
<organism evidence="5 6">
    <name type="scientific">Aliisedimentitalea scapharcae</name>
    <dbReference type="NCBI Taxonomy" id="1524259"/>
    <lineage>
        <taxon>Bacteria</taxon>
        <taxon>Pseudomonadati</taxon>
        <taxon>Pseudomonadota</taxon>
        <taxon>Alphaproteobacteria</taxon>
        <taxon>Rhodobacterales</taxon>
        <taxon>Roseobacteraceae</taxon>
        <taxon>Aliisedimentitalea</taxon>
    </lineage>
</organism>
<keyword evidence="4" id="KW-0472">Membrane</keyword>
<name>A0ABZ2XZ56_9RHOB</name>
<feature type="transmembrane region" description="Helical" evidence="4">
    <location>
        <begin position="394"/>
        <end position="417"/>
    </location>
</feature>
<dbReference type="Proteomes" id="UP001623232">
    <property type="component" value="Plasmid unnamed2"/>
</dbReference>
<keyword evidence="4" id="KW-0812">Transmembrane</keyword>
<evidence type="ECO:0000313" key="6">
    <source>
        <dbReference type="Proteomes" id="UP001623232"/>
    </source>
</evidence>
<evidence type="ECO:0000313" key="5">
    <source>
        <dbReference type="EMBL" id="WZK91396.1"/>
    </source>
</evidence>
<geneLocation type="plasmid" evidence="5 6">
    <name>unnamed2</name>
</geneLocation>
<dbReference type="InterPro" id="IPR029044">
    <property type="entry name" value="Nucleotide-diphossugar_trans"/>
</dbReference>
<dbReference type="Pfam" id="PF13641">
    <property type="entry name" value="Glyco_tranf_2_3"/>
    <property type="match status" value="1"/>
</dbReference>
<dbReference type="PANTHER" id="PTHR43630:SF1">
    <property type="entry name" value="POLY-BETA-1,6-N-ACETYL-D-GLUCOSAMINE SYNTHASE"/>
    <property type="match status" value="1"/>
</dbReference>
<dbReference type="RefSeq" id="WP_343211621.1">
    <property type="nucleotide sequence ID" value="NZ_CP123586.1"/>
</dbReference>
<reference evidence="5 6" key="1">
    <citation type="submission" date="2023-04" db="EMBL/GenBank/DDBJ databases">
        <title>Complete genome sequence of Alisedimentitalea scapharcae.</title>
        <authorList>
            <person name="Rong J.-C."/>
            <person name="Yi M.-L."/>
            <person name="Zhao Q."/>
        </authorList>
    </citation>
    <scope>NUCLEOTIDE SEQUENCE [LARGE SCALE GENOMIC DNA]</scope>
    <source>
        <strain evidence="5 6">KCTC 42119</strain>
        <plasmid evidence="5 6">unnamed2</plasmid>
    </source>
</reference>
<keyword evidence="5" id="KW-0614">Plasmid</keyword>
<keyword evidence="4" id="KW-1133">Transmembrane helix</keyword>
<dbReference type="EMBL" id="CP123586">
    <property type="protein sequence ID" value="WZK91396.1"/>
    <property type="molecule type" value="Genomic_DNA"/>
</dbReference>
<protein>
    <submittedName>
        <fullName evidence="5">Glycosyltransferase family 2 protein</fullName>
    </submittedName>
</protein>
<sequence length="442" mass="50125">MTLDLSAIFDTVWGILGAIVSDPVMLYILVPLIILVEAPLTLVVLAGMLKWRWRYDRRPPLASHPDVSCIITCYGEGDAIIKTILTLCEQTYPGNIEIIAVIDGAVQNGDTYQAALDCEDVVQRYPKRKLVVLPKWQRGGRVSTLNAGLYAATGDIVMNADGDTSFDNNMMVEIIREFDDPNVPAVGGALRVRNDRVSLVTRMQAFEYMISIQGGKTGLGEWNLLNNISGAFGAFRREFLKQIGGWDTHTAEDLDLTVRIKQYFGRHPNMRIPFAGRAIGHTDAPETFKQLLNQRLRWDGDLVFLYLRKHRNAFSPRLLGIKTLVFTFVYGVLQNVLFPVLIVAFNIWILAIYPLEFVVAIFALQYSMYLVFAALLFGVFWVGVSERMTKDSIAWTWLPAYPLYTFILRVFAAFATLNEVLRRGHEESNMAPWWVLKRGRRF</sequence>
<keyword evidence="3" id="KW-0808">Transferase</keyword>
<dbReference type="Gene3D" id="3.90.550.10">
    <property type="entry name" value="Spore Coat Polysaccharide Biosynthesis Protein SpsA, Chain A"/>
    <property type="match status" value="1"/>
</dbReference>
<feature type="transmembrane region" description="Helical" evidence="4">
    <location>
        <begin position="357"/>
        <end position="382"/>
    </location>
</feature>
<proteinExistence type="inferred from homology"/>
<gene>
    <name evidence="5" type="ORF">QEZ52_21900</name>
</gene>
<dbReference type="CDD" id="cd06423">
    <property type="entry name" value="CESA_like"/>
    <property type="match status" value="1"/>
</dbReference>
<accession>A0ABZ2XZ56</accession>
<dbReference type="PANTHER" id="PTHR43630">
    <property type="entry name" value="POLY-BETA-1,6-N-ACETYL-D-GLUCOSAMINE SYNTHASE"/>
    <property type="match status" value="1"/>
</dbReference>
<keyword evidence="2" id="KW-0328">Glycosyltransferase</keyword>
<evidence type="ECO:0000256" key="1">
    <source>
        <dbReference type="ARBA" id="ARBA00006739"/>
    </source>
</evidence>
<evidence type="ECO:0000256" key="2">
    <source>
        <dbReference type="ARBA" id="ARBA00022676"/>
    </source>
</evidence>
<comment type="similarity">
    <text evidence="1">Belongs to the glycosyltransferase 2 family.</text>
</comment>
<evidence type="ECO:0000256" key="4">
    <source>
        <dbReference type="SAM" id="Phobius"/>
    </source>
</evidence>
<keyword evidence="6" id="KW-1185">Reference proteome</keyword>
<feature type="transmembrane region" description="Helical" evidence="4">
    <location>
        <begin position="24"/>
        <end position="49"/>
    </location>
</feature>
<dbReference type="SUPFAM" id="SSF53448">
    <property type="entry name" value="Nucleotide-diphospho-sugar transferases"/>
    <property type="match status" value="1"/>
</dbReference>